<dbReference type="InterPro" id="IPR036047">
    <property type="entry name" value="F-box-like_dom_sf"/>
</dbReference>
<comment type="caution">
    <text evidence="1">The sequence shown here is derived from an EMBL/GenBank/DDBJ whole genome shotgun (WGS) entry which is preliminary data.</text>
</comment>
<evidence type="ECO:0000313" key="1">
    <source>
        <dbReference type="EMBL" id="KAK7686618.1"/>
    </source>
</evidence>
<sequence length="462" mass="53640">MAESTILLEHREHDPVLMDGSDIIVLPFDILFIVWEYLKGDMPSLSSCALVCRSWAFPCQQRIFEHFVVNLLIPLHWGFFPPIDVAKGMPPLSPRLSGYVKHLTIQPTRDPNGHFPLPKSVLTVDIIDIIMRNLTNLDSLSIQHMDLRRSTVASFDPSLFVHKKPFLSRLHFENAYIGAEAFRLLTLFSEIKELCFSFCGTVLLPEEEIKIERAIHAVPEGLRVSAFRTANADLDSVMKYFTRLFHMPSLKCFTEIFQTLAFGYIEYDQCMMFLQNPLLTLSEIRLDFSLWSHICMSSLDWNKLNRSLECHPSAIVRFSVPIDYSTENFSLSVDRMNQLPSQITHLSLVIWYPNPQSITEVENWNQSGAWKAWNRVLGRRPYLKEVSVLLCLISEYENGDEESVQRQRKLFDDMKHLARAEFRGFLERGVLRVQDFDHHRCIYPDSQFMVSMESQCQLLEHN</sequence>
<gene>
    <name evidence="1" type="ORF">QCA50_010218</name>
</gene>
<protein>
    <recommendedName>
        <fullName evidence="3">F-box domain-containing protein</fullName>
    </recommendedName>
</protein>
<proteinExistence type="predicted"/>
<dbReference type="EMBL" id="JASBNA010000016">
    <property type="protein sequence ID" value="KAK7686618.1"/>
    <property type="molecule type" value="Genomic_DNA"/>
</dbReference>
<accession>A0AAW0FYM4</accession>
<dbReference type="AlphaFoldDB" id="A0AAW0FYM4"/>
<keyword evidence="2" id="KW-1185">Reference proteome</keyword>
<name>A0AAW0FYM4_9APHY</name>
<dbReference type="Proteomes" id="UP001385951">
    <property type="component" value="Unassembled WGS sequence"/>
</dbReference>
<evidence type="ECO:0000313" key="2">
    <source>
        <dbReference type="Proteomes" id="UP001385951"/>
    </source>
</evidence>
<dbReference type="SUPFAM" id="SSF81383">
    <property type="entry name" value="F-box domain"/>
    <property type="match status" value="1"/>
</dbReference>
<evidence type="ECO:0008006" key="3">
    <source>
        <dbReference type="Google" id="ProtNLM"/>
    </source>
</evidence>
<reference evidence="1 2" key="1">
    <citation type="submission" date="2022-09" db="EMBL/GenBank/DDBJ databases">
        <authorList>
            <person name="Palmer J.M."/>
        </authorList>
    </citation>
    <scope>NUCLEOTIDE SEQUENCE [LARGE SCALE GENOMIC DNA]</scope>
    <source>
        <strain evidence="1 2">DSM 7382</strain>
    </source>
</reference>
<organism evidence="1 2">
    <name type="scientific">Cerrena zonata</name>
    <dbReference type="NCBI Taxonomy" id="2478898"/>
    <lineage>
        <taxon>Eukaryota</taxon>
        <taxon>Fungi</taxon>
        <taxon>Dikarya</taxon>
        <taxon>Basidiomycota</taxon>
        <taxon>Agaricomycotina</taxon>
        <taxon>Agaricomycetes</taxon>
        <taxon>Polyporales</taxon>
        <taxon>Cerrenaceae</taxon>
        <taxon>Cerrena</taxon>
    </lineage>
</organism>